<dbReference type="InterPro" id="IPR006311">
    <property type="entry name" value="TAT_signal"/>
</dbReference>
<reference evidence="3 4" key="1">
    <citation type="submission" date="2020-03" db="EMBL/GenBank/DDBJ databases">
        <title>Roseomonas selenitidurans sp. nov. isolated from urban soil.</title>
        <authorList>
            <person name="Liu H."/>
        </authorList>
    </citation>
    <scope>NUCLEOTIDE SEQUENCE [LARGE SCALE GENOMIC DNA]</scope>
    <source>
        <strain evidence="3 4">BU-1</strain>
    </source>
</reference>
<dbReference type="EMBL" id="JAAVNE010000007">
    <property type="protein sequence ID" value="NKC30496.1"/>
    <property type="molecule type" value="Genomic_DNA"/>
</dbReference>
<keyword evidence="2" id="KW-0732">Signal</keyword>
<keyword evidence="4" id="KW-1185">Reference proteome</keyword>
<sequence>MMHRRTLLGGLAAAPLLGATAAQAQAFPSRDLLGVIQWGAGGATDVTGRAVTPHVEAALGQKIVLQNRTGGTGAIGLTYVHGQPSDGYTLLYGAENPLLYKVLNISRLDYTDFTPICLLARSVPVIVANKDKPWNTLKELVEDVRRNPGRIRMASTGPGGQAHVVSTMIGSMGPFRHISVPFDGEGPGLTAIQGGHADWMTVGSGAVAEHVRAGRVKALAVFNEAPLPSLPNVPPATADYPELARLMPWGSFYGVWAKKDIPDAAREKLVAAFRTGAANPQFTQLMTGNGNVVMNTSGAEAERFLARWQSVTAWILQEAGAARTDPATLNIPRPS</sequence>
<dbReference type="Pfam" id="PF03401">
    <property type="entry name" value="TctC"/>
    <property type="match status" value="1"/>
</dbReference>
<dbReference type="Proteomes" id="UP000787635">
    <property type="component" value="Unassembled WGS sequence"/>
</dbReference>
<evidence type="ECO:0000313" key="3">
    <source>
        <dbReference type="EMBL" id="NKC30496.1"/>
    </source>
</evidence>
<dbReference type="CDD" id="cd07012">
    <property type="entry name" value="PBP2_Bug_TTT"/>
    <property type="match status" value="1"/>
</dbReference>
<feature type="signal peptide" evidence="2">
    <location>
        <begin position="1"/>
        <end position="24"/>
    </location>
</feature>
<evidence type="ECO:0000256" key="1">
    <source>
        <dbReference type="ARBA" id="ARBA00006987"/>
    </source>
</evidence>
<dbReference type="Gene3D" id="3.40.190.150">
    <property type="entry name" value="Bordetella uptake gene, domain 1"/>
    <property type="match status" value="1"/>
</dbReference>
<dbReference type="Gene3D" id="3.40.190.10">
    <property type="entry name" value="Periplasmic binding protein-like II"/>
    <property type="match status" value="1"/>
</dbReference>
<organism evidence="3 4">
    <name type="scientific">Falsiroseomonas selenitidurans</name>
    <dbReference type="NCBI Taxonomy" id="2716335"/>
    <lineage>
        <taxon>Bacteria</taxon>
        <taxon>Pseudomonadati</taxon>
        <taxon>Pseudomonadota</taxon>
        <taxon>Alphaproteobacteria</taxon>
        <taxon>Acetobacterales</taxon>
        <taxon>Roseomonadaceae</taxon>
        <taxon>Falsiroseomonas</taxon>
    </lineage>
</organism>
<evidence type="ECO:0000256" key="2">
    <source>
        <dbReference type="SAM" id="SignalP"/>
    </source>
</evidence>
<evidence type="ECO:0000313" key="4">
    <source>
        <dbReference type="Proteomes" id="UP000787635"/>
    </source>
</evidence>
<comment type="caution">
    <text evidence="3">The sequence shown here is derived from an EMBL/GenBank/DDBJ whole genome shotgun (WGS) entry which is preliminary data.</text>
</comment>
<comment type="similarity">
    <text evidence="1">Belongs to the UPF0065 (bug) family.</text>
</comment>
<protein>
    <submittedName>
        <fullName evidence="3">Tripartite tricarboxylate transporter substrate binding protein</fullName>
    </submittedName>
</protein>
<feature type="chain" id="PRO_5047190038" evidence="2">
    <location>
        <begin position="25"/>
        <end position="335"/>
    </location>
</feature>
<dbReference type="PANTHER" id="PTHR42928:SF5">
    <property type="entry name" value="BLR1237 PROTEIN"/>
    <property type="match status" value="1"/>
</dbReference>
<dbReference type="SUPFAM" id="SSF53850">
    <property type="entry name" value="Periplasmic binding protein-like II"/>
    <property type="match status" value="1"/>
</dbReference>
<dbReference type="PIRSF" id="PIRSF017082">
    <property type="entry name" value="YflP"/>
    <property type="match status" value="1"/>
</dbReference>
<dbReference type="InterPro" id="IPR042100">
    <property type="entry name" value="Bug_dom1"/>
</dbReference>
<accession>A0ABX1E035</accession>
<dbReference type="PROSITE" id="PS51318">
    <property type="entry name" value="TAT"/>
    <property type="match status" value="1"/>
</dbReference>
<dbReference type="PANTHER" id="PTHR42928">
    <property type="entry name" value="TRICARBOXYLATE-BINDING PROTEIN"/>
    <property type="match status" value="1"/>
</dbReference>
<dbReference type="InterPro" id="IPR005064">
    <property type="entry name" value="BUG"/>
</dbReference>
<gene>
    <name evidence="3" type="ORF">HEQ75_06450</name>
</gene>
<name>A0ABX1E035_9PROT</name>
<proteinExistence type="inferred from homology"/>